<evidence type="ECO:0000313" key="12">
    <source>
        <dbReference type="EMBL" id="VAX21912.1"/>
    </source>
</evidence>
<dbReference type="PANTHER" id="PTHR30625">
    <property type="entry name" value="PROTEIN TOLQ"/>
    <property type="match status" value="1"/>
</dbReference>
<accession>A0A3B1C1E9</accession>
<keyword evidence="7 10" id="KW-1133">Transmembrane helix</keyword>
<comment type="subcellular location">
    <subcellularLocation>
        <location evidence="1">Cell membrane</location>
        <topology evidence="1">Multi-pass membrane protein</topology>
    </subcellularLocation>
</comment>
<dbReference type="NCBIfam" id="TIGR02796">
    <property type="entry name" value="tolQ"/>
    <property type="match status" value="1"/>
</dbReference>
<evidence type="ECO:0000256" key="7">
    <source>
        <dbReference type="ARBA" id="ARBA00022989"/>
    </source>
</evidence>
<feature type="transmembrane region" description="Helical" evidence="10">
    <location>
        <begin position="157"/>
        <end position="181"/>
    </location>
</feature>
<dbReference type="PANTHER" id="PTHR30625:SF3">
    <property type="entry name" value="TOL-PAL SYSTEM PROTEIN TOLQ"/>
    <property type="match status" value="1"/>
</dbReference>
<comment type="similarity">
    <text evidence="2">Belongs to the ExbB/TolQ family.</text>
</comment>
<evidence type="ECO:0000256" key="9">
    <source>
        <dbReference type="ARBA" id="ARBA00023306"/>
    </source>
</evidence>
<keyword evidence="4" id="KW-0997">Cell inner membrane</keyword>
<dbReference type="GO" id="GO:0051301">
    <property type="term" value="P:cell division"/>
    <property type="evidence" value="ECO:0007669"/>
    <property type="project" value="UniProtKB-KW"/>
</dbReference>
<evidence type="ECO:0000256" key="10">
    <source>
        <dbReference type="SAM" id="Phobius"/>
    </source>
</evidence>
<evidence type="ECO:0000259" key="11">
    <source>
        <dbReference type="Pfam" id="PF01618"/>
    </source>
</evidence>
<dbReference type="GO" id="GO:0017038">
    <property type="term" value="P:protein import"/>
    <property type="evidence" value="ECO:0007669"/>
    <property type="project" value="TreeGrafter"/>
</dbReference>
<feature type="domain" description="MotA/TolQ/ExbB proton channel" evidence="11">
    <location>
        <begin position="135"/>
        <end position="238"/>
    </location>
</feature>
<dbReference type="InterPro" id="IPR050790">
    <property type="entry name" value="ExbB/TolQ_transport"/>
</dbReference>
<evidence type="ECO:0000256" key="1">
    <source>
        <dbReference type="ARBA" id="ARBA00004651"/>
    </source>
</evidence>
<dbReference type="GO" id="GO:0005886">
    <property type="term" value="C:plasma membrane"/>
    <property type="evidence" value="ECO:0007669"/>
    <property type="project" value="UniProtKB-SubCell"/>
</dbReference>
<proteinExistence type="inferred from homology"/>
<dbReference type="GO" id="GO:0043213">
    <property type="term" value="P:bacteriocin transport"/>
    <property type="evidence" value="ECO:0007669"/>
    <property type="project" value="InterPro"/>
</dbReference>
<dbReference type="Pfam" id="PF01618">
    <property type="entry name" value="MotA_ExbB"/>
    <property type="match status" value="1"/>
</dbReference>
<sequence>MNYNSIVTTLTAQAPVPGPVAIPNGGFDPSVMGMIMNSGLVAKLVLLVLFVFSLVSWAIMIHKLRLYRKVKMETSVFTEAFARRGQLDQIYNLAKKLKNCPMARVFLAGYIELATQFRITQSEQASDDEELLLEKLDSIGRALERATAQEVTKLERWLIFLGTTGSVTPFVGLFGTVWGVMSSFVGIGAKGTASIAAVAPGIAEALIATAGGLFVAIPAVIGYNYFIYRVKIKATDMDNFSLDMLSLIDRVYIKRST</sequence>
<organism evidence="12">
    <name type="scientific">hydrothermal vent metagenome</name>
    <dbReference type="NCBI Taxonomy" id="652676"/>
    <lineage>
        <taxon>unclassified sequences</taxon>
        <taxon>metagenomes</taxon>
        <taxon>ecological metagenomes</taxon>
    </lineage>
</organism>
<keyword evidence="6 10" id="KW-0812">Transmembrane</keyword>
<evidence type="ECO:0000256" key="6">
    <source>
        <dbReference type="ARBA" id="ARBA00022692"/>
    </source>
</evidence>
<protein>
    <submittedName>
        <fullName evidence="12">Tol-Pal system protein TolQ</fullName>
    </submittedName>
</protein>
<feature type="transmembrane region" description="Helical" evidence="10">
    <location>
        <begin position="201"/>
        <end position="227"/>
    </location>
</feature>
<evidence type="ECO:0000256" key="8">
    <source>
        <dbReference type="ARBA" id="ARBA00023136"/>
    </source>
</evidence>
<name>A0A3B1C1E9_9ZZZZ</name>
<gene>
    <name evidence="12" type="ORF">MNBD_NITROSPINAE02-1126</name>
</gene>
<dbReference type="EMBL" id="UOGE01000070">
    <property type="protein sequence ID" value="VAX21912.1"/>
    <property type="molecule type" value="Genomic_DNA"/>
</dbReference>
<dbReference type="InterPro" id="IPR014163">
    <property type="entry name" value="Tol-Pal_TolQ"/>
</dbReference>
<evidence type="ECO:0000256" key="2">
    <source>
        <dbReference type="ARBA" id="ARBA00010442"/>
    </source>
</evidence>
<keyword evidence="9" id="KW-0131">Cell cycle</keyword>
<evidence type="ECO:0000256" key="3">
    <source>
        <dbReference type="ARBA" id="ARBA00022475"/>
    </source>
</evidence>
<keyword evidence="5" id="KW-0132">Cell division</keyword>
<keyword evidence="8 10" id="KW-0472">Membrane</keyword>
<feature type="transmembrane region" description="Helical" evidence="10">
    <location>
        <begin position="40"/>
        <end position="61"/>
    </location>
</feature>
<dbReference type="InterPro" id="IPR002898">
    <property type="entry name" value="MotA_ExbB_proton_chnl"/>
</dbReference>
<evidence type="ECO:0000256" key="5">
    <source>
        <dbReference type="ARBA" id="ARBA00022618"/>
    </source>
</evidence>
<evidence type="ECO:0000256" key="4">
    <source>
        <dbReference type="ARBA" id="ARBA00022519"/>
    </source>
</evidence>
<keyword evidence="3" id="KW-1003">Cell membrane</keyword>
<reference evidence="12" key="1">
    <citation type="submission" date="2018-06" db="EMBL/GenBank/DDBJ databases">
        <authorList>
            <person name="Zhirakovskaya E."/>
        </authorList>
    </citation>
    <scope>NUCLEOTIDE SEQUENCE</scope>
</reference>
<dbReference type="AlphaFoldDB" id="A0A3B1C1E9"/>